<feature type="compositionally biased region" description="Pro residues" evidence="5">
    <location>
        <begin position="167"/>
        <end position="183"/>
    </location>
</feature>
<dbReference type="Gene3D" id="3.30.1330.60">
    <property type="entry name" value="OmpA-like domain"/>
    <property type="match status" value="1"/>
</dbReference>
<dbReference type="PANTHER" id="PTHR30329">
    <property type="entry name" value="STATOR ELEMENT OF FLAGELLAR MOTOR COMPLEX"/>
    <property type="match status" value="1"/>
</dbReference>
<organism evidence="9 10">
    <name type="scientific">Pseudooceanicola antarcticus</name>
    <dbReference type="NCBI Taxonomy" id="1247613"/>
    <lineage>
        <taxon>Bacteria</taxon>
        <taxon>Pseudomonadati</taxon>
        <taxon>Pseudomonadota</taxon>
        <taxon>Alphaproteobacteria</taxon>
        <taxon>Rhodobacterales</taxon>
        <taxon>Paracoccaceae</taxon>
        <taxon>Pseudooceanicola</taxon>
    </lineage>
</organism>
<reference evidence="9 10" key="1">
    <citation type="submission" date="2017-09" db="EMBL/GenBank/DDBJ databases">
        <authorList>
            <person name="Ehlers B."/>
            <person name="Leendertz F.H."/>
        </authorList>
    </citation>
    <scope>NUCLEOTIDE SEQUENCE [LARGE SCALE GENOMIC DNA]</scope>
    <source>
        <strain evidence="9 10">CGMCC 1.12662</strain>
    </source>
</reference>
<dbReference type="AlphaFoldDB" id="A0A285HJ83"/>
<dbReference type="RefSeq" id="WP_097143902.1">
    <property type="nucleotide sequence ID" value="NZ_OBEA01000001.1"/>
</dbReference>
<feature type="domain" description="OmpA-like" evidence="7">
    <location>
        <begin position="206"/>
        <end position="323"/>
    </location>
</feature>
<dbReference type="Proteomes" id="UP000231655">
    <property type="component" value="Unassembled WGS sequence"/>
</dbReference>
<evidence type="ECO:0000256" key="5">
    <source>
        <dbReference type="SAM" id="MobiDB-lite"/>
    </source>
</evidence>
<name>A0A285HJ83_9RHOB</name>
<dbReference type="PRINTS" id="PR01021">
    <property type="entry name" value="OMPADOMAIN"/>
</dbReference>
<accession>A0A285HJ83</accession>
<keyword evidence="3" id="KW-0998">Cell outer membrane</keyword>
<dbReference type="GO" id="GO:0009279">
    <property type="term" value="C:cell outer membrane"/>
    <property type="evidence" value="ECO:0007669"/>
    <property type="project" value="UniProtKB-SubCell"/>
</dbReference>
<feature type="chain" id="PRO_5013375276" evidence="6">
    <location>
        <begin position="25"/>
        <end position="324"/>
    </location>
</feature>
<evidence type="ECO:0000256" key="4">
    <source>
        <dbReference type="PROSITE-ProRule" id="PRU00473"/>
    </source>
</evidence>
<dbReference type="PANTHER" id="PTHR30329:SF21">
    <property type="entry name" value="LIPOPROTEIN YIAD-RELATED"/>
    <property type="match status" value="1"/>
</dbReference>
<dbReference type="OrthoDB" id="9792021at2"/>
<gene>
    <name evidence="8" type="ORF">CVM39_15365</name>
    <name evidence="9" type="ORF">SAMN06297129_0082</name>
</gene>
<dbReference type="EMBL" id="OBEA01000001">
    <property type="protein sequence ID" value="SNY35778.1"/>
    <property type="molecule type" value="Genomic_DNA"/>
</dbReference>
<keyword evidence="2 4" id="KW-0472">Membrane</keyword>
<evidence type="ECO:0000313" key="10">
    <source>
        <dbReference type="Proteomes" id="UP000231655"/>
    </source>
</evidence>
<evidence type="ECO:0000259" key="7">
    <source>
        <dbReference type="PROSITE" id="PS51123"/>
    </source>
</evidence>
<evidence type="ECO:0000256" key="2">
    <source>
        <dbReference type="ARBA" id="ARBA00023136"/>
    </source>
</evidence>
<dbReference type="InterPro" id="IPR006664">
    <property type="entry name" value="OMP_bac"/>
</dbReference>
<keyword evidence="6" id="KW-0732">Signal</keyword>
<dbReference type="PROSITE" id="PS51123">
    <property type="entry name" value="OMPA_2"/>
    <property type="match status" value="1"/>
</dbReference>
<dbReference type="CDD" id="cd07185">
    <property type="entry name" value="OmpA_C-like"/>
    <property type="match status" value="1"/>
</dbReference>
<evidence type="ECO:0000313" key="8">
    <source>
        <dbReference type="EMBL" id="PJE27939.1"/>
    </source>
</evidence>
<dbReference type="Pfam" id="PF00691">
    <property type="entry name" value="OmpA"/>
    <property type="match status" value="1"/>
</dbReference>
<protein>
    <submittedName>
        <fullName evidence="9">OmpA-OmpF porin, OOP family</fullName>
    </submittedName>
</protein>
<sequence length="324" mass="33911">MGAGRSLLCAALLGAGCLAGPGTAQPFGPLPYAATAAFDETESPDSYDFPTGPAEGRQPPPMARAEGRITRRAWQVTGANTTLQLLSPLREALLAEGWEILLDCKTRACGGFNFRFAVEVLPAPAMNVDLFDFRALSARRGDERLLLLISRGAGTGFVQMVHAGPAGPSPLPAPGTEPGPIPDPAIAADPLPQSPPGDPEALLPHLLTEGRAVLEDLRFATGATELAAETPASLTALAALLTNDPSLRLLLVGHTDSEGDLETNRALSQRRAEAVRQRLITLGAAPERIEAHGVGYLAPRAPNTTEEGRRANRRVEAVLLPAGA</sequence>
<dbReference type="SUPFAM" id="SSF103088">
    <property type="entry name" value="OmpA-like"/>
    <property type="match status" value="1"/>
</dbReference>
<dbReference type="Proteomes" id="UP000231702">
    <property type="component" value="Unassembled WGS sequence"/>
</dbReference>
<keyword evidence="11" id="KW-1185">Reference proteome</keyword>
<reference evidence="8 11" key="2">
    <citation type="journal article" date="2018" name="Int. J. Syst. Evol. Microbiol.">
        <title>Pseudooceanicola lipolyticus sp. nov., a marine alphaproteobacterium, reclassification of Oceanicola flagellatus as Pseudooceanicola flagellatus comb. nov. and emended description of the genus Pseudooceanicola.</title>
        <authorList>
            <person name="Huang M.-M."/>
            <person name="Guo L.-L."/>
            <person name="Wu Y.-H."/>
            <person name="Lai Q.-L."/>
            <person name="Shao Z.-Z."/>
            <person name="Wang C.-S."/>
            <person name="Wu M."/>
            <person name="Xu X.-W."/>
        </authorList>
    </citation>
    <scope>NUCLEOTIDE SEQUENCE [LARGE SCALE GENOMIC DNA]</scope>
    <source>
        <strain evidence="8 11">Ar-45</strain>
    </source>
</reference>
<evidence type="ECO:0000256" key="3">
    <source>
        <dbReference type="ARBA" id="ARBA00023237"/>
    </source>
</evidence>
<dbReference type="EMBL" id="PGTD01000017">
    <property type="protein sequence ID" value="PJE27939.1"/>
    <property type="molecule type" value="Genomic_DNA"/>
</dbReference>
<dbReference type="PROSITE" id="PS51257">
    <property type="entry name" value="PROKAR_LIPOPROTEIN"/>
    <property type="match status" value="1"/>
</dbReference>
<evidence type="ECO:0000313" key="9">
    <source>
        <dbReference type="EMBL" id="SNY35778.1"/>
    </source>
</evidence>
<proteinExistence type="predicted"/>
<feature type="signal peptide" evidence="6">
    <location>
        <begin position="1"/>
        <end position="24"/>
    </location>
</feature>
<feature type="region of interest" description="Disordered" evidence="5">
    <location>
        <begin position="41"/>
        <end position="62"/>
    </location>
</feature>
<evidence type="ECO:0000256" key="1">
    <source>
        <dbReference type="ARBA" id="ARBA00004442"/>
    </source>
</evidence>
<evidence type="ECO:0000256" key="6">
    <source>
        <dbReference type="SAM" id="SignalP"/>
    </source>
</evidence>
<comment type="subcellular location">
    <subcellularLocation>
        <location evidence="1">Cell outer membrane</location>
    </subcellularLocation>
</comment>
<dbReference type="InterPro" id="IPR036737">
    <property type="entry name" value="OmpA-like_sf"/>
</dbReference>
<evidence type="ECO:0000313" key="11">
    <source>
        <dbReference type="Proteomes" id="UP000231702"/>
    </source>
</evidence>
<feature type="region of interest" description="Disordered" evidence="5">
    <location>
        <begin position="162"/>
        <end position="184"/>
    </location>
</feature>
<dbReference type="InterPro" id="IPR006665">
    <property type="entry name" value="OmpA-like"/>
</dbReference>
<dbReference type="InterPro" id="IPR050330">
    <property type="entry name" value="Bact_OuterMem_StrucFunc"/>
</dbReference>